<feature type="transmembrane region" description="Helical" evidence="1">
    <location>
        <begin position="126"/>
        <end position="146"/>
    </location>
</feature>
<evidence type="ECO:0000313" key="3">
    <source>
        <dbReference type="Proteomes" id="UP000789803"/>
    </source>
</evidence>
<name>A0ABN7K6T0_9BACT</name>
<evidence type="ECO:0008006" key="4">
    <source>
        <dbReference type="Google" id="ProtNLM"/>
    </source>
</evidence>
<evidence type="ECO:0000313" key="2">
    <source>
        <dbReference type="EMBL" id="CAD7288182.1"/>
    </source>
</evidence>
<evidence type="ECO:0000256" key="1">
    <source>
        <dbReference type="SAM" id="Phobius"/>
    </source>
</evidence>
<feature type="transmembrane region" description="Helical" evidence="1">
    <location>
        <begin position="95"/>
        <end position="114"/>
    </location>
</feature>
<keyword evidence="1" id="KW-1133">Transmembrane helix</keyword>
<protein>
    <recommendedName>
        <fullName evidence="4">Copper resistance protein CopD</fullName>
    </recommendedName>
</protein>
<organism evidence="2 3">
    <name type="scientific">Campylobacter majalis</name>
    <dbReference type="NCBI Taxonomy" id="2790656"/>
    <lineage>
        <taxon>Bacteria</taxon>
        <taxon>Pseudomonadati</taxon>
        <taxon>Campylobacterota</taxon>
        <taxon>Epsilonproteobacteria</taxon>
        <taxon>Campylobacterales</taxon>
        <taxon>Campylobacteraceae</taxon>
        <taxon>Campylobacter</taxon>
    </lineage>
</organism>
<accession>A0ABN7K6T0</accession>
<keyword evidence="1" id="KW-0472">Membrane</keyword>
<dbReference type="InterPro" id="IPR007418">
    <property type="entry name" value="DUF474"/>
</dbReference>
<dbReference type="Proteomes" id="UP000789803">
    <property type="component" value="Unassembled WGS sequence"/>
</dbReference>
<gene>
    <name evidence="2" type="ORF">LMG7974_00875</name>
</gene>
<keyword evidence="3" id="KW-1185">Reference proteome</keyword>
<keyword evidence="1" id="KW-0812">Transmembrane</keyword>
<dbReference type="EMBL" id="CAJHOF010000006">
    <property type="protein sequence ID" value="CAD7288182.1"/>
    <property type="molecule type" value="Genomic_DNA"/>
</dbReference>
<feature type="transmembrane region" description="Helical" evidence="1">
    <location>
        <begin position="6"/>
        <end position="31"/>
    </location>
</feature>
<comment type="caution">
    <text evidence="2">The sequence shown here is derived from an EMBL/GenBank/DDBJ whole genome shotgun (WGS) entry which is preliminary data.</text>
</comment>
<feature type="transmembrane region" description="Helical" evidence="1">
    <location>
        <begin position="52"/>
        <end position="75"/>
    </location>
</feature>
<proteinExistence type="predicted"/>
<dbReference type="PIRSF" id="PIRSF015875">
    <property type="entry name" value="UCP015875"/>
    <property type="match status" value="1"/>
</dbReference>
<sequence>MQNIYPYVLIVHLFCAIVLLGYIFFDVVIFNRLRGVLGDDFDRVKQAIGQKAVKIMPLMLLLLILTGGMMMSSWVGSKAGGYFQTSLQQIFMAKVILAFAIFVLVSYSLSMKIIFKKQPVKFIKDYIHHIALLFGFFIVLFAKIMYLV</sequence>
<reference evidence="2 3" key="1">
    <citation type="submission" date="2020-11" db="EMBL/GenBank/DDBJ databases">
        <authorList>
            <person name="Peeters C."/>
        </authorList>
    </citation>
    <scope>NUCLEOTIDE SEQUENCE [LARGE SCALE GENOMIC DNA]</scope>
    <source>
        <strain evidence="2 3">LMG 7974</strain>
    </source>
</reference>
<dbReference type="RefSeq" id="WP_229932681.1">
    <property type="nucleotide sequence ID" value="NZ_CAJHOF010000006.1"/>
</dbReference>